<gene>
    <name evidence="5" type="ORF">PAC_14149</name>
</gene>
<dbReference type="InterPro" id="IPR026992">
    <property type="entry name" value="DIOX_N"/>
</dbReference>
<organism evidence="5 6">
    <name type="scientific">Phialocephala subalpina</name>
    <dbReference type="NCBI Taxonomy" id="576137"/>
    <lineage>
        <taxon>Eukaryota</taxon>
        <taxon>Fungi</taxon>
        <taxon>Dikarya</taxon>
        <taxon>Ascomycota</taxon>
        <taxon>Pezizomycotina</taxon>
        <taxon>Leotiomycetes</taxon>
        <taxon>Helotiales</taxon>
        <taxon>Mollisiaceae</taxon>
        <taxon>Phialocephala</taxon>
        <taxon>Phialocephala fortinii species complex</taxon>
    </lineage>
</organism>
<dbReference type="Gene3D" id="2.60.120.330">
    <property type="entry name" value="B-lactam Antibiotic, Isopenicillin N Synthase, Chain"/>
    <property type="match status" value="1"/>
</dbReference>
<keyword evidence="2" id="KW-0408">Iron</keyword>
<feature type="domain" description="Isopenicillin N synthase-like Fe(2+) 2OG dioxygenase" evidence="3">
    <location>
        <begin position="207"/>
        <end position="293"/>
    </location>
</feature>
<dbReference type="SUPFAM" id="SSF51197">
    <property type="entry name" value="Clavaminate synthase-like"/>
    <property type="match status" value="1"/>
</dbReference>
<dbReference type="InterPro" id="IPR050295">
    <property type="entry name" value="Plant_2OG-oxidoreductases"/>
</dbReference>
<reference evidence="5 6" key="1">
    <citation type="submission" date="2016-03" db="EMBL/GenBank/DDBJ databases">
        <authorList>
            <person name="Ploux O."/>
        </authorList>
    </citation>
    <scope>NUCLEOTIDE SEQUENCE [LARGE SCALE GENOMIC DNA]</scope>
    <source>
        <strain evidence="5 6">UAMH 11012</strain>
    </source>
</reference>
<dbReference type="AlphaFoldDB" id="A0A1L7XGU5"/>
<dbReference type="GO" id="GO:0046872">
    <property type="term" value="F:metal ion binding"/>
    <property type="evidence" value="ECO:0007669"/>
    <property type="project" value="UniProtKB-KW"/>
</dbReference>
<dbReference type="EMBL" id="FJOG01000026">
    <property type="protein sequence ID" value="CZR64251.1"/>
    <property type="molecule type" value="Genomic_DNA"/>
</dbReference>
<evidence type="ECO:0000259" key="4">
    <source>
        <dbReference type="Pfam" id="PF14226"/>
    </source>
</evidence>
<dbReference type="Proteomes" id="UP000184330">
    <property type="component" value="Unassembled WGS sequence"/>
</dbReference>
<evidence type="ECO:0000313" key="6">
    <source>
        <dbReference type="Proteomes" id="UP000184330"/>
    </source>
</evidence>
<name>A0A1L7XGU5_9HELO</name>
<evidence type="ECO:0000259" key="3">
    <source>
        <dbReference type="Pfam" id="PF03171"/>
    </source>
</evidence>
<keyword evidence="6" id="KW-1185">Reference proteome</keyword>
<keyword evidence="1" id="KW-0479">Metal-binding</keyword>
<dbReference type="STRING" id="576137.A0A1L7XGU5"/>
<evidence type="ECO:0000256" key="2">
    <source>
        <dbReference type="ARBA" id="ARBA00023004"/>
    </source>
</evidence>
<proteinExistence type="predicted"/>
<dbReference type="Pfam" id="PF14226">
    <property type="entry name" value="DIOX_N"/>
    <property type="match status" value="1"/>
</dbReference>
<dbReference type="OrthoDB" id="406156at2759"/>
<dbReference type="PANTHER" id="PTHR47991">
    <property type="entry name" value="OXOGLUTARATE/IRON-DEPENDENT DIOXYGENASE"/>
    <property type="match status" value="1"/>
</dbReference>
<evidence type="ECO:0008006" key="7">
    <source>
        <dbReference type="Google" id="ProtNLM"/>
    </source>
</evidence>
<evidence type="ECO:0000256" key="1">
    <source>
        <dbReference type="ARBA" id="ARBA00022723"/>
    </source>
</evidence>
<dbReference type="Pfam" id="PF03171">
    <property type="entry name" value="2OG-FeII_Oxy"/>
    <property type="match status" value="1"/>
</dbReference>
<dbReference type="InterPro" id="IPR044861">
    <property type="entry name" value="IPNS-like_FE2OG_OXY"/>
</dbReference>
<protein>
    <recommendedName>
        <fullName evidence="7">Gibberellin 20-oxidase</fullName>
    </recommendedName>
</protein>
<feature type="domain" description="Non-haem dioxygenase N-terminal" evidence="4">
    <location>
        <begin position="29"/>
        <end position="94"/>
    </location>
</feature>
<accession>A0A1L7XGU5</accession>
<sequence>MAASRVQVPKWVQPQTSKEKLDYIELANLDLSKFDDPTTRKELAKEFFTALTTTGFFTITNHGISKVDWDQQMDLAHEVMTMSPEEKKPYEVSCEDDSKGIYCGFKIAGGPGYHRAVDWFNMLLNDKVADRKVPPALAPYMSETRKIMHHVRDFVQHKLLILLAMSLELPEEDVLATHKRGECSSEYYRFSGYSPLTKEEKVKSRGLFMPGHADWGTFSILFSQTIAALQVLDYETGTFKWVEHVPYALIVNVGQGLELLTGGLYKATIHRVVTPPKDQEQELRVGLFYFSRPNDDYMMLPMASSPVLKRLGFDNPLDPEHIFNATEFLEAKKHGYMKPDFDVDKPKDATHVDDFRSGDRYGIAKPLVSYGPGSGIKVQ</sequence>
<dbReference type="InterPro" id="IPR027443">
    <property type="entry name" value="IPNS-like_sf"/>
</dbReference>
<evidence type="ECO:0000313" key="5">
    <source>
        <dbReference type="EMBL" id="CZR64251.1"/>
    </source>
</evidence>